<keyword evidence="3" id="KW-1185">Reference proteome</keyword>
<dbReference type="EMBL" id="JBITMB010000005">
    <property type="protein sequence ID" value="MFI7442940.1"/>
    <property type="molecule type" value="Genomic_DNA"/>
</dbReference>
<evidence type="ECO:0000256" key="1">
    <source>
        <dbReference type="SAM" id="MobiDB-lite"/>
    </source>
</evidence>
<protein>
    <submittedName>
        <fullName evidence="2">Uncharacterized protein</fullName>
    </submittedName>
</protein>
<organism evidence="2 3">
    <name type="scientific">Nonomuraea indica</name>
    <dbReference type="NCBI Taxonomy" id="1581193"/>
    <lineage>
        <taxon>Bacteria</taxon>
        <taxon>Bacillati</taxon>
        <taxon>Actinomycetota</taxon>
        <taxon>Actinomycetes</taxon>
        <taxon>Streptosporangiales</taxon>
        <taxon>Streptosporangiaceae</taxon>
        <taxon>Nonomuraea</taxon>
    </lineage>
</organism>
<name>A0ABW8A840_9ACTN</name>
<comment type="caution">
    <text evidence="2">The sequence shown here is derived from an EMBL/GenBank/DDBJ whole genome shotgun (WGS) entry which is preliminary data.</text>
</comment>
<gene>
    <name evidence="2" type="ORF">ACIBP5_23470</name>
</gene>
<dbReference type="RefSeq" id="WP_397022964.1">
    <property type="nucleotide sequence ID" value="NZ_JBITMB010000005.1"/>
</dbReference>
<accession>A0ABW8A840</accession>
<evidence type="ECO:0000313" key="3">
    <source>
        <dbReference type="Proteomes" id="UP001612928"/>
    </source>
</evidence>
<sequence>MRVEISRLPTEHRAEHRAEHVALERAEEPPKQSAGGKFRRIIPPAGPPAR</sequence>
<proteinExistence type="predicted"/>
<evidence type="ECO:0000313" key="2">
    <source>
        <dbReference type="EMBL" id="MFI7442940.1"/>
    </source>
</evidence>
<reference evidence="2 3" key="1">
    <citation type="submission" date="2024-10" db="EMBL/GenBank/DDBJ databases">
        <title>The Natural Products Discovery Center: Release of the First 8490 Sequenced Strains for Exploring Actinobacteria Biosynthetic Diversity.</title>
        <authorList>
            <person name="Kalkreuter E."/>
            <person name="Kautsar S.A."/>
            <person name="Yang D."/>
            <person name="Bader C.D."/>
            <person name="Teijaro C.N."/>
            <person name="Fluegel L."/>
            <person name="Davis C.M."/>
            <person name="Simpson J.R."/>
            <person name="Lauterbach L."/>
            <person name="Steele A.D."/>
            <person name="Gui C."/>
            <person name="Meng S."/>
            <person name="Li G."/>
            <person name="Viehrig K."/>
            <person name="Ye F."/>
            <person name="Su P."/>
            <person name="Kiefer A.F."/>
            <person name="Nichols A."/>
            <person name="Cepeda A.J."/>
            <person name="Yan W."/>
            <person name="Fan B."/>
            <person name="Jiang Y."/>
            <person name="Adhikari A."/>
            <person name="Zheng C.-J."/>
            <person name="Schuster L."/>
            <person name="Cowan T.M."/>
            <person name="Smanski M.J."/>
            <person name="Chevrette M.G."/>
            <person name="De Carvalho L.P.S."/>
            <person name="Shen B."/>
        </authorList>
    </citation>
    <scope>NUCLEOTIDE SEQUENCE [LARGE SCALE GENOMIC DNA]</scope>
    <source>
        <strain evidence="2 3">NPDC049503</strain>
    </source>
</reference>
<dbReference type="Proteomes" id="UP001612928">
    <property type="component" value="Unassembled WGS sequence"/>
</dbReference>
<feature type="region of interest" description="Disordered" evidence="1">
    <location>
        <begin position="22"/>
        <end position="50"/>
    </location>
</feature>